<proteinExistence type="inferred from homology"/>
<dbReference type="EMBL" id="BMAC01000166">
    <property type="protein sequence ID" value="GFP88268.1"/>
    <property type="molecule type" value="Genomic_DNA"/>
</dbReference>
<dbReference type="GO" id="GO:0042545">
    <property type="term" value="P:cell wall modification"/>
    <property type="evidence" value="ECO:0007669"/>
    <property type="project" value="UniProtKB-UniRule"/>
</dbReference>
<dbReference type="AlphaFoldDB" id="A0A830BTL8"/>
<dbReference type="SMART" id="SM00856">
    <property type="entry name" value="PMEI"/>
    <property type="match status" value="1"/>
</dbReference>
<dbReference type="Proteomes" id="UP000653305">
    <property type="component" value="Unassembled WGS sequence"/>
</dbReference>
<evidence type="ECO:0000256" key="3">
    <source>
        <dbReference type="ARBA" id="ARBA00006027"/>
    </source>
</evidence>
<evidence type="ECO:0000256" key="1">
    <source>
        <dbReference type="ARBA" id="ARBA00004191"/>
    </source>
</evidence>
<keyword evidence="8 13" id="KW-0378">Hydrolase</keyword>
<evidence type="ECO:0000256" key="10">
    <source>
        <dbReference type="ARBA" id="ARBA00023316"/>
    </source>
</evidence>
<evidence type="ECO:0000256" key="6">
    <source>
        <dbReference type="ARBA" id="ARBA00022512"/>
    </source>
</evidence>
<name>A0A830BTL8_9LAMI</name>
<reference evidence="15" key="1">
    <citation type="submission" date="2020-07" db="EMBL/GenBank/DDBJ databases">
        <title>Ethylene signaling mediates host invasion by parasitic plants.</title>
        <authorList>
            <person name="Yoshida S."/>
        </authorList>
    </citation>
    <scope>NUCLEOTIDE SEQUENCE</scope>
    <source>
        <strain evidence="15">Okayama</strain>
    </source>
</reference>
<comment type="caution">
    <text evidence="15">The sequence shown here is derived from an EMBL/GenBank/DDBJ whole genome shotgun (WGS) entry which is preliminary data.</text>
</comment>
<comment type="similarity">
    <text evidence="4">In the C-terminal section; belongs to the pectinesterase family.</text>
</comment>
<comment type="catalytic activity">
    <reaction evidence="11 13">
        <text>[(1-&gt;4)-alpha-D-galacturonosyl methyl ester](n) + n H2O = [(1-&gt;4)-alpha-D-galacturonosyl](n) + n methanol + n H(+)</text>
        <dbReference type="Rhea" id="RHEA:22380"/>
        <dbReference type="Rhea" id="RHEA-COMP:14570"/>
        <dbReference type="Rhea" id="RHEA-COMP:14573"/>
        <dbReference type="ChEBI" id="CHEBI:15377"/>
        <dbReference type="ChEBI" id="CHEBI:15378"/>
        <dbReference type="ChEBI" id="CHEBI:17790"/>
        <dbReference type="ChEBI" id="CHEBI:140522"/>
        <dbReference type="ChEBI" id="CHEBI:140523"/>
        <dbReference type="EC" id="3.1.1.11"/>
    </reaction>
</comment>
<evidence type="ECO:0000256" key="12">
    <source>
        <dbReference type="PROSITE-ProRule" id="PRU10040"/>
    </source>
</evidence>
<evidence type="ECO:0000256" key="9">
    <source>
        <dbReference type="ARBA" id="ARBA00023085"/>
    </source>
</evidence>
<feature type="active site" evidence="12">
    <location>
        <position position="342"/>
    </location>
</feature>
<dbReference type="InterPro" id="IPR006501">
    <property type="entry name" value="Pectinesterase_inhib_dom"/>
</dbReference>
<dbReference type="OrthoDB" id="2019149at2759"/>
<dbReference type="EC" id="3.1.1.11" evidence="5 13"/>
<dbReference type="Pfam" id="PF01095">
    <property type="entry name" value="Pectinesterase"/>
    <property type="match status" value="1"/>
</dbReference>
<dbReference type="InterPro" id="IPR012334">
    <property type="entry name" value="Pectin_lyas_fold"/>
</dbReference>
<dbReference type="CDD" id="cd15798">
    <property type="entry name" value="PMEI-like_3"/>
    <property type="match status" value="1"/>
</dbReference>
<dbReference type="UniPathway" id="UPA00545">
    <property type="reaction ID" value="UER00823"/>
</dbReference>
<gene>
    <name evidence="15" type="ORF">PHJA_000970500</name>
</gene>
<dbReference type="GO" id="GO:0045490">
    <property type="term" value="P:pectin catabolic process"/>
    <property type="evidence" value="ECO:0007669"/>
    <property type="project" value="UniProtKB-UniRule"/>
</dbReference>
<dbReference type="Gene3D" id="2.160.20.10">
    <property type="entry name" value="Single-stranded right-handed beta-helix, Pectin lyase-like"/>
    <property type="match status" value="1"/>
</dbReference>
<dbReference type="Pfam" id="PF04043">
    <property type="entry name" value="PMEI"/>
    <property type="match status" value="1"/>
</dbReference>
<sequence>MSQSDPISNHDFRTLTIRAALERAVAAQTHANSLGYRGKSKRRTIVHRDCNNLIDDTVAQLNATLQHITLTTNASLAGSEDSQTWLSAALTNIQTCRSGSHDLNVTGFSSPILSGYNVSEMISNSLATNGALLASSSSETTSSSYGFPDWVTRGENNGTAAPHETYSYHKDGFPKWVTTGDRRLLQTGARPNLVVAQDGSGNHRTISAALDAAGRRSGNGRFVIHVRRGVYRENLEIGNSLRNIMLVGDGMKNTIITGSRSVGGGSTTFRSATVAVTGEGFIAQGITFRNTAGPQNHQAVALRSGSDLSVFYRCGFEGYQDTLYVHSQRQFYRECYIFGTVDFIFGNAAVVLQNCMIYGRRPMNGQQIAVTAQGRTDPNQNTGISIQNSRVGSVRTYLGRPWKEYSRTVFMQTYLDSLVNPAGWLEWDGNFALNTLYYGEYRNTGPGAGTSRRVRWRGYRVITSATEAARFTPANFIAGRSWLPATGVPFTAGL</sequence>
<comment type="pathway">
    <text evidence="2 13">Glycan metabolism; pectin degradation; 2-dehydro-3-deoxy-D-gluconate from pectin: step 1/5.</text>
</comment>
<dbReference type="InterPro" id="IPR033131">
    <property type="entry name" value="Pectinesterase_Asp_AS"/>
</dbReference>
<evidence type="ECO:0000256" key="11">
    <source>
        <dbReference type="ARBA" id="ARBA00047928"/>
    </source>
</evidence>
<evidence type="ECO:0000256" key="4">
    <source>
        <dbReference type="ARBA" id="ARBA00007786"/>
    </source>
</evidence>
<dbReference type="InterPro" id="IPR035513">
    <property type="entry name" value="Invertase/methylesterase_inhib"/>
</dbReference>
<dbReference type="SUPFAM" id="SSF101148">
    <property type="entry name" value="Plant invertase/pectin methylesterase inhibitor"/>
    <property type="match status" value="1"/>
</dbReference>
<dbReference type="InterPro" id="IPR011050">
    <property type="entry name" value="Pectin_lyase_fold/virulence"/>
</dbReference>
<evidence type="ECO:0000313" key="16">
    <source>
        <dbReference type="Proteomes" id="UP000653305"/>
    </source>
</evidence>
<dbReference type="GO" id="GO:0004857">
    <property type="term" value="F:enzyme inhibitor activity"/>
    <property type="evidence" value="ECO:0007669"/>
    <property type="project" value="InterPro"/>
</dbReference>
<evidence type="ECO:0000256" key="8">
    <source>
        <dbReference type="ARBA" id="ARBA00022801"/>
    </source>
</evidence>
<evidence type="ECO:0000256" key="13">
    <source>
        <dbReference type="RuleBase" id="RU000589"/>
    </source>
</evidence>
<accession>A0A830BTL8</accession>
<keyword evidence="7" id="KW-0964">Secreted</keyword>
<dbReference type="PROSITE" id="PS00503">
    <property type="entry name" value="PECTINESTERASE_2"/>
    <property type="match status" value="1"/>
</dbReference>
<feature type="domain" description="Pectinesterase inhibitor" evidence="14">
    <location>
        <begin position="2"/>
        <end position="128"/>
    </location>
</feature>
<keyword evidence="10" id="KW-0961">Cell wall biogenesis/degradation</keyword>
<evidence type="ECO:0000313" key="15">
    <source>
        <dbReference type="EMBL" id="GFP88268.1"/>
    </source>
</evidence>
<comment type="subcellular location">
    <subcellularLocation>
        <location evidence="1">Secreted</location>
        <location evidence="1">Cell wall</location>
    </subcellularLocation>
</comment>
<evidence type="ECO:0000256" key="7">
    <source>
        <dbReference type="ARBA" id="ARBA00022525"/>
    </source>
</evidence>
<keyword evidence="9 13" id="KW-0063">Aspartyl esterase</keyword>
<dbReference type="InterPro" id="IPR000070">
    <property type="entry name" value="Pectinesterase_cat"/>
</dbReference>
<dbReference type="PANTHER" id="PTHR31707">
    <property type="entry name" value="PECTINESTERASE"/>
    <property type="match status" value="1"/>
</dbReference>
<evidence type="ECO:0000259" key="14">
    <source>
        <dbReference type="SMART" id="SM00856"/>
    </source>
</evidence>
<evidence type="ECO:0000256" key="5">
    <source>
        <dbReference type="ARBA" id="ARBA00013229"/>
    </source>
</evidence>
<evidence type="ECO:0000256" key="2">
    <source>
        <dbReference type="ARBA" id="ARBA00005184"/>
    </source>
</evidence>
<organism evidence="15 16">
    <name type="scientific">Phtheirospermum japonicum</name>
    <dbReference type="NCBI Taxonomy" id="374723"/>
    <lineage>
        <taxon>Eukaryota</taxon>
        <taxon>Viridiplantae</taxon>
        <taxon>Streptophyta</taxon>
        <taxon>Embryophyta</taxon>
        <taxon>Tracheophyta</taxon>
        <taxon>Spermatophyta</taxon>
        <taxon>Magnoliopsida</taxon>
        <taxon>eudicotyledons</taxon>
        <taxon>Gunneridae</taxon>
        <taxon>Pentapetalae</taxon>
        <taxon>asterids</taxon>
        <taxon>lamiids</taxon>
        <taxon>Lamiales</taxon>
        <taxon>Orobanchaceae</taxon>
        <taxon>Orobanchaceae incertae sedis</taxon>
        <taxon>Phtheirospermum</taxon>
    </lineage>
</organism>
<protein>
    <recommendedName>
        <fullName evidence="5 13">Pectinesterase</fullName>
        <ecNumber evidence="5 13">3.1.1.11</ecNumber>
    </recommendedName>
</protein>
<keyword evidence="16" id="KW-1185">Reference proteome</keyword>
<dbReference type="GO" id="GO:0030599">
    <property type="term" value="F:pectinesterase activity"/>
    <property type="evidence" value="ECO:0007669"/>
    <property type="project" value="UniProtKB-UniRule"/>
</dbReference>
<comment type="similarity">
    <text evidence="3">In the N-terminal section; belongs to the PMEI family.</text>
</comment>
<dbReference type="FunFam" id="2.160.20.10:FF:000001">
    <property type="entry name" value="Pectinesterase"/>
    <property type="match status" value="1"/>
</dbReference>
<dbReference type="NCBIfam" id="TIGR01614">
    <property type="entry name" value="PME_inhib"/>
    <property type="match status" value="1"/>
</dbReference>
<dbReference type="Gene3D" id="1.20.140.40">
    <property type="entry name" value="Invertase/pectin methylesterase inhibitor family protein"/>
    <property type="match status" value="1"/>
</dbReference>
<dbReference type="SUPFAM" id="SSF51126">
    <property type="entry name" value="Pectin lyase-like"/>
    <property type="match status" value="1"/>
</dbReference>
<keyword evidence="6" id="KW-0134">Cell wall</keyword>